<dbReference type="PATRIC" id="fig|1318743.3.peg.1239"/>
<organism evidence="1 2">
    <name type="scientific">Bartonella ancashensis</name>
    <dbReference type="NCBI Taxonomy" id="1318743"/>
    <lineage>
        <taxon>Bacteria</taxon>
        <taxon>Pseudomonadati</taxon>
        <taxon>Pseudomonadota</taxon>
        <taxon>Alphaproteobacteria</taxon>
        <taxon>Hyphomicrobiales</taxon>
        <taxon>Bartonellaceae</taxon>
        <taxon>Bartonella</taxon>
    </lineage>
</organism>
<dbReference type="InterPro" id="IPR035220">
    <property type="entry name" value="DUF5330"/>
</dbReference>
<dbReference type="STRING" id="1318743.PU02_1224"/>
<accession>A0A0M4L8Z8</accession>
<keyword evidence="2" id="KW-1185">Reference proteome</keyword>
<dbReference type="AlphaFoldDB" id="A0A0M4L8Z8"/>
<name>A0A0M4L8Z8_9HYPH</name>
<protein>
    <submittedName>
        <fullName evidence="1">Uncharacterized protein</fullName>
    </submittedName>
</protein>
<gene>
    <name evidence="1" type="ORF">PU02_1224</name>
</gene>
<evidence type="ECO:0000313" key="2">
    <source>
        <dbReference type="Proteomes" id="UP000057213"/>
    </source>
</evidence>
<dbReference type="Proteomes" id="UP000057213">
    <property type="component" value="Chromosome"/>
</dbReference>
<sequence length="77" mass="8852">MTFKETVQDLGRFCRRNVQTCEVGKSFLNSIGERARNGAKVTYEYFDHMFGDNKNLTQEKNTDLGKSLSLPKNITKM</sequence>
<dbReference type="Pfam" id="PF17264">
    <property type="entry name" value="DUF5330"/>
    <property type="match status" value="1"/>
</dbReference>
<reference evidence="1 2" key="1">
    <citation type="journal article" date="2015" name="Genome Announc.">
        <title>Complete Genome Sequence of Bartonella ancashensis Strain 20.00, Isolated from the Blood of a Patient with Verruga Peruana.</title>
        <authorList>
            <person name="Hang J."/>
            <person name="Mullins K.E."/>
            <person name="Clifford R.J."/>
            <person name="Onmus-Leone F."/>
            <person name="Yang Y."/>
            <person name="Jiang J."/>
            <person name="Leguia M."/>
            <person name="Kasper M.R."/>
            <person name="Maguina C."/>
            <person name="Lesho E.P."/>
            <person name="Jarman R.G."/>
            <person name="Richards A.L."/>
            <person name="Blazes D."/>
        </authorList>
    </citation>
    <scope>NUCLEOTIDE SEQUENCE [LARGE SCALE GENOMIC DNA]</scope>
    <source>
        <strain evidence="1 2">20.00</strain>
    </source>
</reference>
<dbReference type="KEGG" id="banc:PU02_1224"/>
<proteinExistence type="predicted"/>
<dbReference type="EMBL" id="CP010401">
    <property type="protein sequence ID" value="ALE04038.1"/>
    <property type="molecule type" value="Genomic_DNA"/>
</dbReference>
<evidence type="ECO:0000313" key="1">
    <source>
        <dbReference type="EMBL" id="ALE04038.1"/>
    </source>
</evidence>